<evidence type="ECO:0000256" key="7">
    <source>
        <dbReference type="ARBA" id="ARBA00022490"/>
    </source>
</evidence>
<keyword evidence="15" id="KW-1185">Reference proteome</keyword>
<dbReference type="Pfam" id="PF08287">
    <property type="entry name" value="DASH_Spc19"/>
    <property type="match status" value="1"/>
</dbReference>
<dbReference type="Proteomes" id="UP000076761">
    <property type="component" value="Unassembled WGS sequence"/>
</dbReference>
<keyword evidence="8" id="KW-0995">Kinetochore</keyword>
<evidence type="ECO:0000313" key="15">
    <source>
        <dbReference type="Proteomes" id="UP000076761"/>
    </source>
</evidence>
<dbReference type="PANTHER" id="PTHR28262:SF1">
    <property type="entry name" value="DASH COMPLEX SUBUNIT SPC19"/>
    <property type="match status" value="1"/>
</dbReference>
<comment type="subcellular location">
    <subcellularLocation>
        <location evidence="3">Chromosome</location>
        <location evidence="3">Centromere</location>
        <location evidence="3">Kinetochore</location>
    </subcellularLocation>
    <subcellularLocation>
        <location evidence="2">Cytoplasm</location>
        <location evidence="2">Cytoskeleton</location>
        <location evidence="2">Spindle</location>
    </subcellularLocation>
    <subcellularLocation>
        <location evidence="1">Nucleus</location>
    </subcellularLocation>
</comment>
<evidence type="ECO:0000256" key="2">
    <source>
        <dbReference type="ARBA" id="ARBA00004186"/>
    </source>
</evidence>
<evidence type="ECO:0000256" key="12">
    <source>
        <dbReference type="ARBA" id="ARBA00032583"/>
    </source>
</evidence>
<dbReference type="GO" id="GO:0042729">
    <property type="term" value="C:DASH complex"/>
    <property type="evidence" value="ECO:0007669"/>
    <property type="project" value="InterPro"/>
</dbReference>
<proteinExistence type="inferred from homology"/>
<feature type="coiled-coil region" evidence="13">
    <location>
        <begin position="111"/>
        <end position="179"/>
    </location>
</feature>
<organism evidence="14 15">
    <name type="scientific">Neolentinus lepideus HHB14362 ss-1</name>
    <dbReference type="NCBI Taxonomy" id="1314782"/>
    <lineage>
        <taxon>Eukaryota</taxon>
        <taxon>Fungi</taxon>
        <taxon>Dikarya</taxon>
        <taxon>Basidiomycota</taxon>
        <taxon>Agaricomycotina</taxon>
        <taxon>Agaricomycetes</taxon>
        <taxon>Gloeophyllales</taxon>
        <taxon>Gloeophyllaceae</taxon>
        <taxon>Neolentinus</taxon>
    </lineage>
</organism>
<keyword evidence="7" id="KW-0963">Cytoplasm</keyword>
<protein>
    <recommendedName>
        <fullName evidence="5">DASH complex subunit SPC19</fullName>
    </recommendedName>
    <alternativeName>
        <fullName evidence="12">Outer kinetochore protein SPC19</fullName>
    </alternativeName>
</protein>
<dbReference type="OrthoDB" id="3361333at2759"/>
<evidence type="ECO:0000256" key="9">
    <source>
        <dbReference type="ARBA" id="ARBA00023212"/>
    </source>
</evidence>
<keyword evidence="13" id="KW-0175">Coiled coil</keyword>
<evidence type="ECO:0000256" key="6">
    <source>
        <dbReference type="ARBA" id="ARBA00022454"/>
    </source>
</evidence>
<keyword evidence="9" id="KW-0206">Cytoskeleton</keyword>
<evidence type="ECO:0000256" key="13">
    <source>
        <dbReference type="SAM" id="Coils"/>
    </source>
</evidence>
<keyword evidence="11" id="KW-0137">Centromere</keyword>
<dbReference type="InParanoid" id="A0A165QDQ2"/>
<evidence type="ECO:0000256" key="4">
    <source>
        <dbReference type="ARBA" id="ARBA00008952"/>
    </source>
</evidence>
<evidence type="ECO:0000313" key="14">
    <source>
        <dbReference type="EMBL" id="KZT22284.1"/>
    </source>
</evidence>
<evidence type="ECO:0000256" key="10">
    <source>
        <dbReference type="ARBA" id="ARBA00023242"/>
    </source>
</evidence>
<dbReference type="EMBL" id="KV425597">
    <property type="protein sequence ID" value="KZT22284.1"/>
    <property type="molecule type" value="Genomic_DNA"/>
</dbReference>
<dbReference type="GO" id="GO:0005876">
    <property type="term" value="C:spindle microtubule"/>
    <property type="evidence" value="ECO:0007669"/>
    <property type="project" value="InterPro"/>
</dbReference>
<dbReference type="InterPro" id="IPR013251">
    <property type="entry name" value="DASH_Spc19"/>
</dbReference>
<evidence type="ECO:0000256" key="11">
    <source>
        <dbReference type="ARBA" id="ARBA00023328"/>
    </source>
</evidence>
<evidence type="ECO:0000256" key="3">
    <source>
        <dbReference type="ARBA" id="ARBA00004629"/>
    </source>
</evidence>
<name>A0A165QDQ2_9AGAM</name>
<evidence type="ECO:0000256" key="5">
    <source>
        <dbReference type="ARBA" id="ARBA00016329"/>
    </source>
</evidence>
<comment type="similarity">
    <text evidence="4">Belongs to the DASH complex SPC19 family.</text>
</comment>
<accession>A0A165QDQ2</accession>
<reference evidence="14 15" key="1">
    <citation type="journal article" date="2016" name="Mol. Biol. Evol.">
        <title>Comparative Genomics of Early-Diverging Mushroom-Forming Fungi Provides Insights into the Origins of Lignocellulose Decay Capabilities.</title>
        <authorList>
            <person name="Nagy L.G."/>
            <person name="Riley R."/>
            <person name="Tritt A."/>
            <person name="Adam C."/>
            <person name="Daum C."/>
            <person name="Floudas D."/>
            <person name="Sun H."/>
            <person name="Yadav J.S."/>
            <person name="Pangilinan J."/>
            <person name="Larsson K.H."/>
            <person name="Matsuura K."/>
            <person name="Barry K."/>
            <person name="Labutti K."/>
            <person name="Kuo R."/>
            <person name="Ohm R.A."/>
            <person name="Bhattacharya S.S."/>
            <person name="Shirouzu T."/>
            <person name="Yoshinaga Y."/>
            <person name="Martin F.M."/>
            <person name="Grigoriev I.V."/>
            <person name="Hibbett D.S."/>
        </authorList>
    </citation>
    <scope>NUCLEOTIDE SEQUENCE [LARGE SCALE GENOMIC DNA]</scope>
    <source>
        <strain evidence="14 15">HHB14362 ss-1</strain>
    </source>
</reference>
<dbReference type="GO" id="GO:0008608">
    <property type="term" value="P:attachment of spindle microtubules to kinetochore"/>
    <property type="evidence" value="ECO:0007669"/>
    <property type="project" value="InterPro"/>
</dbReference>
<sequence>MSMSRFSMRPRPRDSVFAGGPDVYRGDRDAICSPNLFDCVSAMESCCEQAADSQQLLRNGTCDLPRMNKVLDSQKVFLLVDNATVRRYKADLAEEIEPEINELISRAQKGVKALSQRQSALQTRAEAAQARQASRPVVGPTAAADKLQNRRLQIMVKQRERLEKELAMLQQDVDNLQLKVMNKG</sequence>
<keyword evidence="6" id="KW-0158">Chromosome</keyword>
<dbReference type="AlphaFoldDB" id="A0A165QDQ2"/>
<evidence type="ECO:0000256" key="1">
    <source>
        <dbReference type="ARBA" id="ARBA00004123"/>
    </source>
</evidence>
<gene>
    <name evidence="14" type="ORF">NEOLEDRAFT_1138189</name>
</gene>
<keyword evidence="10" id="KW-0539">Nucleus</keyword>
<evidence type="ECO:0000256" key="8">
    <source>
        <dbReference type="ARBA" id="ARBA00022838"/>
    </source>
</evidence>
<dbReference type="STRING" id="1314782.A0A165QDQ2"/>
<dbReference type="PANTHER" id="PTHR28262">
    <property type="entry name" value="DASH COMPLEX SUBUNIT SPC19"/>
    <property type="match status" value="1"/>
</dbReference>